<keyword evidence="3" id="KW-1185">Reference proteome</keyword>
<name>A0ABV6YDH4_9HYPH</name>
<keyword evidence="1" id="KW-0472">Membrane</keyword>
<keyword evidence="1" id="KW-0812">Transmembrane</keyword>
<dbReference type="Proteomes" id="UP001593940">
    <property type="component" value="Unassembled WGS sequence"/>
</dbReference>
<evidence type="ECO:0000313" key="2">
    <source>
        <dbReference type="EMBL" id="MFC1459314.1"/>
    </source>
</evidence>
<organism evidence="2 3">
    <name type="scientific">Microvirga arabica</name>
    <dbReference type="NCBI Taxonomy" id="1128671"/>
    <lineage>
        <taxon>Bacteria</taxon>
        <taxon>Pseudomonadati</taxon>
        <taxon>Pseudomonadota</taxon>
        <taxon>Alphaproteobacteria</taxon>
        <taxon>Hyphomicrobiales</taxon>
        <taxon>Methylobacteriaceae</taxon>
        <taxon>Microvirga</taxon>
    </lineage>
</organism>
<protein>
    <submittedName>
        <fullName evidence="2">Uncharacterized protein</fullName>
    </submittedName>
</protein>
<keyword evidence="1" id="KW-1133">Transmembrane helix</keyword>
<evidence type="ECO:0000256" key="1">
    <source>
        <dbReference type="SAM" id="Phobius"/>
    </source>
</evidence>
<gene>
    <name evidence="2" type="ORF">ACETIH_21935</name>
</gene>
<evidence type="ECO:0000313" key="3">
    <source>
        <dbReference type="Proteomes" id="UP001593940"/>
    </source>
</evidence>
<accession>A0ABV6YDH4</accession>
<feature type="transmembrane region" description="Helical" evidence="1">
    <location>
        <begin position="6"/>
        <end position="39"/>
    </location>
</feature>
<reference evidence="2 3" key="1">
    <citation type="submission" date="2024-09" db="EMBL/GenBank/DDBJ databases">
        <title>Nodulacao em especies de Leguminosae Basais da Amazonia e Caracterizacao dos Rizobios e Bacterias Associadas aos Nodulos.</title>
        <authorList>
            <person name="Jambeiro I.C.A."/>
            <person name="Lopes I.S."/>
            <person name="Aguiar E.R.G.R."/>
            <person name="Santos A.F.J."/>
            <person name="Dos Santos J.M.F."/>
            <person name="Gross E."/>
        </authorList>
    </citation>
    <scope>NUCLEOTIDE SEQUENCE [LARGE SCALE GENOMIC DNA]</scope>
    <source>
        <strain evidence="2 3">BRUESC1165</strain>
    </source>
</reference>
<comment type="caution">
    <text evidence="2">The sequence shown here is derived from an EMBL/GenBank/DDBJ whole genome shotgun (WGS) entry which is preliminary data.</text>
</comment>
<proteinExistence type="predicted"/>
<dbReference type="EMBL" id="JBHOMY010000087">
    <property type="protein sequence ID" value="MFC1459314.1"/>
    <property type="molecule type" value="Genomic_DNA"/>
</dbReference>
<dbReference type="RefSeq" id="WP_377030991.1">
    <property type="nucleotide sequence ID" value="NZ_JBHOMY010000087.1"/>
</dbReference>
<sequence length="68" mass="7693">MRLAGLLLAGAVLLAVIFVGLFIVLLVMLIGGIALSFYLRRRLRQALRRQREDGVINAEYTVNDHRKE</sequence>